<comment type="caution">
    <text evidence="2">The sequence shown here is derived from an EMBL/GenBank/DDBJ whole genome shotgun (WGS) entry which is preliminary data.</text>
</comment>
<gene>
    <name evidence="2" type="ORF">HAX54_017521</name>
</gene>
<keyword evidence="3" id="KW-1185">Reference proteome</keyword>
<feature type="compositionally biased region" description="Polar residues" evidence="1">
    <location>
        <begin position="171"/>
        <end position="194"/>
    </location>
</feature>
<feature type="region of interest" description="Disordered" evidence="1">
    <location>
        <begin position="225"/>
        <end position="278"/>
    </location>
</feature>
<feature type="compositionally biased region" description="Basic and acidic residues" evidence="1">
    <location>
        <begin position="131"/>
        <end position="147"/>
    </location>
</feature>
<dbReference type="EMBL" id="JACEIK010002162">
    <property type="protein sequence ID" value="MCD9559521.1"/>
    <property type="molecule type" value="Genomic_DNA"/>
</dbReference>
<protein>
    <submittedName>
        <fullName evidence="2">Uncharacterized protein</fullName>
    </submittedName>
</protein>
<feature type="region of interest" description="Disordered" evidence="1">
    <location>
        <begin position="105"/>
        <end position="195"/>
    </location>
</feature>
<name>A0ABS8UMH7_DATST</name>
<organism evidence="2 3">
    <name type="scientific">Datura stramonium</name>
    <name type="common">Jimsonweed</name>
    <name type="synonym">Common thornapple</name>
    <dbReference type="NCBI Taxonomy" id="4076"/>
    <lineage>
        <taxon>Eukaryota</taxon>
        <taxon>Viridiplantae</taxon>
        <taxon>Streptophyta</taxon>
        <taxon>Embryophyta</taxon>
        <taxon>Tracheophyta</taxon>
        <taxon>Spermatophyta</taxon>
        <taxon>Magnoliopsida</taxon>
        <taxon>eudicotyledons</taxon>
        <taxon>Gunneridae</taxon>
        <taxon>Pentapetalae</taxon>
        <taxon>asterids</taxon>
        <taxon>lamiids</taxon>
        <taxon>Solanales</taxon>
        <taxon>Solanaceae</taxon>
        <taxon>Solanoideae</taxon>
        <taxon>Datureae</taxon>
        <taxon>Datura</taxon>
    </lineage>
</organism>
<dbReference type="Proteomes" id="UP000823775">
    <property type="component" value="Unassembled WGS sequence"/>
</dbReference>
<evidence type="ECO:0000313" key="3">
    <source>
        <dbReference type="Proteomes" id="UP000823775"/>
    </source>
</evidence>
<feature type="compositionally biased region" description="Basic and acidic residues" evidence="1">
    <location>
        <begin position="154"/>
        <end position="170"/>
    </location>
</feature>
<accession>A0ABS8UMH7</accession>
<reference evidence="2 3" key="1">
    <citation type="journal article" date="2021" name="BMC Genomics">
        <title>Datura genome reveals duplications of psychoactive alkaloid biosynthetic genes and high mutation rate following tissue culture.</title>
        <authorList>
            <person name="Rajewski A."/>
            <person name="Carter-House D."/>
            <person name="Stajich J."/>
            <person name="Litt A."/>
        </authorList>
    </citation>
    <scope>NUCLEOTIDE SEQUENCE [LARGE SCALE GENOMIC DNA]</scope>
    <source>
        <strain evidence="2">AR-01</strain>
    </source>
</reference>
<evidence type="ECO:0000313" key="2">
    <source>
        <dbReference type="EMBL" id="MCD9559521.1"/>
    </source>
</evidence>
<feature type="compositionally biased region" description="Low complexity" evidence="1">
    <location>
        <begin position="225"/>
        <end position="234"/>
    </location>
</feature>
<sequence length="278" mass="30000">MCPSSVLVKVEGFTTRNNGQHKTSEPYIHQNTSIIPTTELEAETAVAMAAASLVFKSEENNILKATDRAAGKRTVAAAASRDVGEEQQLPIGAADLEAANQAAGRRTVSAAASRDAGEEQQSPTGVPDLEAADRPEKDREQQIDRRKIASSRSTVERSRAADRPEKDREQQIGQGSSEDQNRSEQIARSNSRLCQSRARERLVAAAAAIEQPTIVSAAAELVVLPPSSTSSPSPDRAASLDLNSLDRAAPEKETEQSPEKHRQVLLHRKIIVSPEKNK</sequence>
<proteinExistence type="predicted"/>
<feature type="compositionally biased region" description="Basic and acidic residues" evidence="1">
    <location>
        <begin position="248"/>
        <end position="262"/>
    </location>
</feature>
<evidence type="ECO:0000256" key="1">
    <source>
        <dbReference type="SAM" id="MobiDB-lite"/>
    </source>
</evidence>